<reference evidence="1 2" key="1">
    <citation type="submission" date="2018-01" db="EMBL/GenBank/DDBJ databases">
        <authorList>
            <person name="Gaut B.S."/>
            <person name="Morton B.R."/>
            <person name="Clegg M.T."/>
            <person name="Duvall M.R."/>
        </authorList>
    </citation>
    <scope>NUCLEOTIDE SEQUENCE [LARGE SCALE GENOMIC DNA]</scope>
    <source>
        <strain evidence="1">GP69</strain>
    </source>
</reference>
<evidence type="ECO:0000313" key="1">
    <source>
        <dbReference type="EMBL" id="SOY30605.1"/>
    </source>
</evidence>
<dbReference type="EMBL" id="OFSM01000017">
    <property type="protein sequence ID" value="SOY30605.1"/>
    <property type="molecule type" value="Genomic_DNA"/>
</dbReference>
<evidence type="ECO:0000313" key="2">
    <source>
        <dbReference type="Proteomes" id="UP000236311"/>
    </source>
</evidence>
<dbReference type="AlphaFoldDB" id="A0A2K4ZJH0"/>
<name>A0A2K4ZJH0_9FIRM</name>
<dbReference type="Proteomes" id="UP000236311">
    <property type="component" value="Unassembled WGS sequence"/>
</dbReference>
<gene>
    <name evidence="1" type="ORF">AMURIS_03336</name>
</gene>
<dbReference type="InterPro" id="IPR053913">
    <property type="entry name" value="NADAR-DarT1"/>
</dbReference>
<proteinExistence type="predicted"/>
<protein>
    <submittedName>
        <fullName evidence="1">Uncharacterized protein</fullName>
    </submittedName>
</protein>
<keyword evidence="2" id="KW-1185">Reference proteome</keyword>
<dbReference type="RefSeq" id="WP_103240629.1">
    <property type="nucleotide sequence ID" value="NZ_JANJZD010000017.1"/>
</dbReference>
<sequence>MAERPAFNIDHGKVITKIYSFEWFPGFSLSQKQKSIESLHNAILSADAHSRPLEISTKSPASIGTKLSAFRLTLNSHTLENIFQSAKVFENGGPYLDLLEVSPKEAKRDQRLQNSGSLTVFRYQGQDFPLVPKTVFYDFIYIAAVRESLNAEEIQAISTYNTFTDIEFNPAKSINTQARTAALIHLILAEYGCLRDFSKDEFIQYHKEHVV</sequence>
<dbReference type="Pfam" id="PF22397">
    <property type="entry name" value="NADAR-DarT1"/>
    <property type="match status" value="1"/>
</dbReference>
<organism evidence="1 2">
    <name type="scientific">Acetatifactor muris</name>
    <dbReference type="NCBI Taxonomy" id="879566"/>
    <lineage>
        <taxon>Bacteria</taxon>
        <taxon>Bacillati</taxon>
        <taxon>Bacillota</taxon>
        <taxon>Clostridia</taxon>
        <taxon>Lachnospirales</taxon>
        <taxon>Lachnospiraceae</taxon>
        <taxon>Acetatifactor</taxon>
    </lineage>
</organism>
<dbReference type="OrthoDB" id="3255715at2"/>
<accession>A0A2K4ZJH0</accession>